<dbReference type="Proteomes" id="UP000554482">
    <property type="component" value="Unassembled WGS sequence"/>
</dbReference>
<evidence type="ECO:0000313" key="4">
    <source>
        <dbReference type="Proteomes" id="UP000554482"/>
    </source>
</evidence>
<protein>
    <submittedName>
        <fullName evidence="3">Ribonuclease h domain</fullName>
    </submittedName>
</protein>
<dbReference type="InterPro" id="IPR036397">
    <property type="entry name" value="RNaseH_sf"/>
</dbReference>
<feature type="domain" description="Reverse transcriptase zinc-binding" evidence="2">
    <location>
        <begin position="45"/>
        <end position="103"/>
    </location>
</feature>
<dbReference type="PANTHER" id="PTHR47723:SF19">
    <property type="entry name" value="POLYNUCLEOTIDYL TRANSFERASE, RIBONUCLEASE H-LIKE SUPERFAMILY PROTEIN"/>
    <property type="match status" value="1"/>
</dbReference>
<dbReference type="AlphaFoldDB" id="A0A7J6VML0"/>
<dbReference type="Pfam" id="PF13456">
    <property type="entry name" value="RVT_3"/>
    <property type="match status" value="1"/>
</dbReference>
<dbReference type="OrthoDB" id="1937542at2759"/>
<dbReference type="InterPro" id="IPR026960">
    <property type="entry name" value="RVT-Znf"/>
</dbReference>
<comment type="caution">
    <text evidence="3">The sequence shown here is derived from an EMBL/GenBank/DDBJ whole genome shotgun (WGS) entry which is preliminary data.</text>
</comment>
<proteinExistence type="predicted"/>
<feature type="domain" description="RNase H type-1" evidence="1">
    <location>
        <begin position="229"/>
        <end position="347"/>
    </location>
</feature>
<gene>
    <name evidence="3" type="ORF">FRX31_024079</name>
</gene>
<dbReference type="InterPro" id="IPR012337">
    <property type="entry name" value="RNaseH-like_sf"/>
</dbReference>
<name>A0A7J6VML0_THATH</name>
<organism evidence="3 4">
    <name type="scientific">Thalictrum thalictroides</name>
    <name type="common">Rue-anemone</name>
    <name type="synonym">Anemone thalictroides</name>
    <dbReference type="NCBI Taxonomy" id="46969"/>
    <lineage>
        <taxon>Eukaryota</taxon>
        <taxon>Viridiplantae</taxon>
        <taxon>Streptophyta</taxon>
        <taxon>Embryophyta</taxon>
        <taxon>Tracheophyta</taxon>
        <taxon>Spermatophyta</taxon>
        <taxon>Magnoliopsida</taxon>
        <taxon>Ranunculales</taxon>
        <taxon>Ranunculaceae</taxon>
        <taxon>Thalictroideae</taxon>
        <taxon>Thalictrum</taxon>
    </lineage>
</organism>
<dbReference type="Gene3D" id="3.30.420.10">
    <property type="entry name" value="Ribonuclease H-like superfamily/Ribonuclease H"/>
    <property type="match status" value="1"/>
</dbReference>
<evidence type="ECO:0000313" key="3">
    <source>
        <dbReference type="EMBL" id="KAF5186334.1"/>
    </source>
</evidence>
<reference evidence="3 4" key="1">
    <citation type="submission" date="2020-06" db="EMBL/GenBank/DDBJ databases">
        <title>Transcriptomic and genomic resources for Thalictrum thalictroides and T. hernandezii: Facilitating candidate gene discovery in an emerging model plant lineage.</title>
        <authorList>
            <person name="Arias T."/>
            <person name="Riano-Pachon D.M."/>
            <person name="Di Stilio V.S."/>
        </authorList>
    </citation>
    <scope>NUCLEOTIDE SEQUENCE [LARGE SCALE GENOMIC DNA]</scope>
    <source>
        <strain evidence="4">cv. WT478/WT964</strain>
        <tissue evidence="3">Leaves</tissue>
    </source>
</reference>
<dbReference type="InterPro" id="IPR044730">
    <property type="entry name" value="RNase_H-like_dom_plant"/>
</dbReference>
<dbReference type="InterPro" id="IPR053151">
    <property type="entry name" value="RNase_H-like"/>
</dbReference>
<dbReference type="GO" id="GO:0003676">
    <property type="term" value="F:nucleic acid binding"/>
    <property type="evidence" value="ECO:0007669"/>
    <property type="project" value="InterPro"/>
</dbReference>
<accession>A0A7J6VML0</accession>
<dbReference type="InterPro" id="IPR002156">
    <property type="entry name" value="RNaseH_domain"/>
</dbReference>
<dbReference type="PANTHER" id="PTHR47723">
    <property type="entry name" value="OS05G0353850 PROTEIN"/>
    <property type="match status" value="1"/>
</dbReference>
<evidence type="ECO:0000259" key="2">
    <source>
        <dbReference type="Pfam" id="PF13966"/>
    </source>
</evidence>
<sequence>MQKLVWGEVNKKRKKMTTISSTWNHEKIAAAGPARKLHGVARGNYNVQRHSFLTQQVCARSLITDDVLVDDKVIQTSQCILCKQSRENVEHLFFDCEYTIKVWSEMLKWFGIQRSVLKGKEEWRWIYNKCNKHVQSTHIFKAILSATLFELWEERKNRKFGNYNNTEEQLVSKLKKEVLMNLQSKVHKLHDIRENRAIAAKIGLDVEFETVQPILCSWIPPKLGFVKLNTDGSLKKTRAGYGGLLRSNEGRVIECYTAQCKCNKSVLELELLAIQKGIELSIKEGYARLEVASDSLKAIQIIKKKARCPFQCRSTVQDIWEAQNHFEEVTFTHAYRETNRAADLLASLEGPCECRFFMPPLEAKLNRIIEEDLAVVYHRVKH</sequence>
<dbReference type="CDD" id="cd06222">
    <property type="entry name" value="RNase_H_like"/>
    <property type="match status" value="1"/>
</dbReference>
<evidence type="ECO:0000259" key="1">
    <source>
        <dbReference type="Pfam" id="PF13456"/>
    </source>
</evidence>
<dbReference type="GO" id="GO:0004523">
    <property type="term" value="F:RNA-DNA hybrid ribonuclease activity"/>
    <property type="evidence" value="ECO:0007669"/>
    <property type="project" value="InterPro"/>
</dbReference>
<dbReference type="Pfam" id="PF13966">
    <property type="entry name" value="zf-RVT"/>
    <property type="match status" value="1"/>
</dbReference>
<dbReference type="EMBL" id="JABWDY010029436">
    <property type="protein sequence ID" value="KAF5186334.1"/>
    <property type="molecule type" value="Genomic_DNA"/>
</dbReference>
<keyword evidence="4" id="KW-1185">Reference proteome</keyword>
<dbReference type="SUPFAM" id="SSF53098">
    <property type="entry name" value="Ribonuclease H-like"/>
    <property type="match status" value="1"/>
</dbReference>